<feature type="compositionally biased region" description="Polar residues" evidence="8">
    <location>
        <begin position="11"/>
        <end position="21"/>
    </location>
</feature>
<evidence type="ECO:0008006" key="11">
    <source>
        <dbReference type="Google" id="ProtNLM"/>
    </source>
</evidence>
<feature type="compositionally biased region" description="Polar residues" evidence="8">
    <location>
        <begin position="246"/>
        <end position="255"/>
    </location>
</feature>
<gene>
    <name evidence="9" type="ORF">PaG_03849</name>
</gene>
<dbReference type="GO" id="GO:0015631">
    <property type="term" value="F:tubulin binding"/>
    <property type="evidence" value="ECO:0007669"/>
    <property type="project" value="TreeGrafter"/>
</dbReference>
<dbReference type="CDD" id="cd23156">
    <property type="entry name" value="Prefoldin_3"/>
    <property type="match status" value="1"/>
</dbReference>
<dbReference type="PRINTS" id="PR01911">
    <property type="entry name" value="PFDSPHPHTASE"/>
</dbReference>
<evidence type="ECO:0000256" key="2">
    <source>
        <dbReference type="ARBA" id="ARBA00010048"/>
    </source>
</evidence>
<comment type="subcellular location">
    <subcellularLocation>
        <location evidence="1">Cytoplasm</location>
    </subcellularLocation>
</comment>
<sequence>MSSAAAAIAGPSQSKVETNSRGIPHAPFISNVQEYLGGPDEEVEPTLKKFQETMSKYKFMELNTAQRRRGLEEKIPDIRKTLQMVNFLQQKKDDPESMQTTFELNDTLYAKAQLDPVDTVHLWLGANVMLEYPLEEAISLLSAKLAGAEKSLAASKEDLDFLREQITIMEVNTARVHNWDVKRRRERREELERNGITTDASASKASQASTWLSSDRDAPSAGSVARPATALAPESGTENDGKAEGSENTNSTAPEGTQPDAAKSEHGADGGAVVEQPSIEDKKAEEATASDGDGAKPLPASNADTESVRRADGPSGAVHASTGVAGVGSSAVVDRSSLPSSLGVPLSDAASSTALVVPPLNFSMVSRGIYRSGHPNERNFEFLRRLNLKSVMYLGTEDYRSNMTSWTASQGIQTFHLRLAINKEPTAEMDEADVVRALQLILQPANWPMLIHCNKGKYRVGCIVGLLRRLQGWSHTSIFEEYTRFAGTKISDLEFIEVFDLAKVSLQ</sequence>
<accession>W3VJD8</accession>
<comment type="similarity">
    <text evidence="2">Belongs to the prefoldin subunit alpha family.</text>
</comment>
<feature type="compositionally biased region" description="Polar residues" evidence="8">
    <location>
        <begin position="195"/>
        <end position="213"/>
    </location>
</feature>
<dbReference type="FunFam" id="3.90.190.10:FF:000035">
    <property type="entry name" value="Tyrosine phosphatase, putative"/>
    <property type="match status" value="1"/>
</dbReference>
<reference evidence="9 10" key="1">
    <citation type="journal article" date="2014" name="Genome Announc.">
        <title>Genome sequence of the basidiomycetous fungus Pseudozyma aphidis DSM70725, an efficient producer of biosurfactant mannosylerythritol lipids.</title>
        <authorList>
            <person name="Lorenz S."/>
            <person name="Guenther M."/>
            <person name="Grumaz C."/>
            <person name="Rupp S."/>
            <person name="Zibek S."/>
            <person name="Sohn K."/>
        </authorList>
    </citation>
    <scope>NUCLEOTIDE SEQUENCE [LARGE SCALE GENOMIC DNA]</scope>
    <source>
        <strain evidence="10">ATCC 32657 / CBS 517.83 / DSM 70725 / JCM 10318 / NBRC 10182 / NRRL Y-7954 / St-0401</strain>
    </source>
</reference>
<evidence type="ECO:0000313" key="10">
    <source>
        <dbReference type="Proteomes" id="UP000019462"/>
    </source>
</evidence>
<protein>
    <recommendedName>
        <fullName evidence="11">Prefoldin subunit 3</fullName>
    </recommendedName>
</protein>
<dbReference type="Pfam" id="PF03162">
    <property type="entry name" value="Y_phosphatase2"/>
    <property type="match status" value="1"/>
</dbReference>
<feature type="compositionally biased region" description="Basic and acidic residues" evidence="8">
    <location>
        <begin position="184"/>
        <end position="193"/>
    </location>
</feature>
<dbReference type="FunFam" id="1.10.287.370:FF:000001">
    <property type="entry name" value="Prefoldin subunit 3"/>
    <property type="match status" value="1"/>
</dbReference>
<dbReference type="GO" id="GO:0016791">
    <property type="term" value="F:phosphatase activity"/>
    <property type="evidence" value="ECO:0007669"/>
    <property type="project" value="InterPro"/>
</dbReference>
<dbReference type="Pfam" id="PF02996">
    <property type="entry name" value="Prefoldin"/>
    <property type="match status" value="1"/>
</dbReference>
<dbReference type="InterPro" id="IPR009053">
    <property type="entry name" value="Prefoldin"/>
</dbReference>
<comment type="subunit">
    <text evidence="3">Heterohexamer of two PFD-alpha type and four PFD-beta type subunits.</text>
</comment>
<evidence type="ECO:0000256" key="1">
    <source>
        <dbReference type="ARBA" id="ARBA00004496"/>
    </source>
</evidence>
<dbReference type="SUPFAM" id="SSF46579">
    <property type="entry name" value="Prefoldin"/>
    <property type="match status" value="1"/>
</dbReference>
<dbReference type="Gene3D" id="3.90.190.10">
    <property type="entry name" value="Protein tyrosine phosphatase superfamily"/>
    <property type="match status" value="1"/>
</dbReference>
<dbReference type="HOGENOM" id="CLU_535415_0_0_1"/>
<feature type="coiled-coil region" evidence="7">
    <location>
        <begin position="145"/>
        <end position="172"/>
    </location>
</feature>
<dbReference type="InterPro" id="IPR016655">
    <property type="entry name" value="PFD3"/>
</dbReference>
<feature type="region of interest" description="Disordered" evidence="8">
    <location>
        <begin position="1"/>
        <end position="22"/>
    </location>
</feature>
<evidence type="ECO:0000256" key="3">
    <source>
        <dbReference type="ARBA" id="ARBA00011695"/>
    </source>
</evidence>
<dbReference type="GO" id="GO:0016272">
    <property type="term" value="C:prefoldin complex"/>
    <property type="evidence" value="ECO:0007669"/>
    <property type="project" value="InterPro"/>
</dbReference>
<dbReference type="InterPro" id="IPR020428">
    <property type="entry name" value="PFA-DSPs"/>
</dbReference>
<keyword evidence="5" id="KW-0378">Hydrolase</keyword>
<evidence type="ECO:0000256" key="4">
    <source>
        <dbReference type="ARBA" id="ARBA00022490"/>
    </source>
</evidence>
<dbReference type="InterPro" id="IPR029021">
    <property type="entry name" value="Prot-tyrosine_phosphatase-like"/>
</dbReference>
<dbReference type="GO" id="GO:0007017">
    <property type="term" value="P:microtubule-based process"/>
    <property type="evidence" value="ECO:0007669"/>
    <property type="project" value="TreeGrafter"/>
</dbReference>
<dbReference type="GO" id="GO:0007021">
    <property type="term" value="P:tubulin complex assembly"/>
    <property type="evidence" value="ECO:0007669"/>
    <property type="project" value="TreeGrafter"/>
</dbReference>
<keyword evidence="4" id="KW-0963">Cytoplasm</keyword>
<dbReference type="PANTHER" id="PTHR12409">
    <property type="entry name" value="PREFOLDIN SUBUNIT 3"/>
    <property type="match status" value="1"/>
</dbReference>
<dbReference type="SUPFAM" id="SSF52799">
    <property type="entry name" value="(Phosphotyrosine protein) phosphatases II"/>
    <property type="match status" value="1"/>
</dbReference>
<evidence type="ECO:0000256" key="6">
    <source>
        <dbReference type="ARBA" id="ARBA00023186"/>
    </source>
</evidence>
<name>W3VJD8_MOEAP</name>
<dbReference type="PANTHER" id="PTHR12409:SF0">
    <property type="entry name" value="PREFOLDIN SUBUNIT 3"/>
    <property type="match status" value="1"/>
</dbReference>
<organism evidence="9 10">
    <name type="scientific">Moesziomyces aphidis</name>
    <name type="common">Pseudozyma aphidis</name>
    <dbReference type="NCBI Taxonomy" id="84754"/>
    <lineage>
        <taxon>Eukaryota</taxon>
        <taxon>Fungi</taxon>
        <taxon>Dikarya</taxon>
        <taxon>Basidiomycota</taxon>
        <taxon>Ustilaginomycotina</taxon>
        <taxon>Ustilaginomycetes</taxon>
        <taxon>Ustilaginales</taxon>
        <taxon>Ustilaginaceae</taxon>
        <taxon>Moesziomyces</taxon>
    </lineage>
</organism>
<comment type="caution">
    <text evidence="9">The sequence shown here is derived from an EMBL/GenBank/DDBJ whole genome shotgun (WGS) entry which is preliminary data.</text>
</comment>
<dbReference type="EMBL" id="AWNI01000013">
    <property type="protein sequence ID" value="ETS61753.1"/>
    <property type="molecule type" value="Genomic_DNA"/>
</dbReference>
<dbReference type="GO" id="GO:0005737">
    <property type="term" value="C:cytoplasm"/>
    <property type="evidence" value="ECO:0007669"/>
    <property type="project" value="UniProtKB-SubCell"/>
</dbReference>
<evidence type="ECO:0000313" key="9">
    <source>
        <dbReference type="EMBL" id="ETS61753.1"/>
    </source>
</evidence>
<evidence type="ECO:0000256" key="5">
    <source>
        <dbReference type="ARBA" id="ARBA00022801"/>
    </source>
</evidence>
<dbReference type="InterPro" id="IPR004861">
    <property type="entry name" value="Siw14-like"/>
</dbReference>
<proteinExistence type="inferred from homology"/>
<dbReference type="InterPro" id="IPR004127">
    <property type="entry name" value="Prefoldin_subunit_alpha"/>
</dbReference>
<keyword evidence="10" id="KW-1185">Reference proteome</keyword>
<feature type="region of interest" description="Disordered" evidence="8">
    <location>
        <begin position="184"/>
        <end position="322"/>
    </location>
</feature>
<keyword evidence="6" id="KW-0143">Chaperone</keyword>
<dbReference type="OrthoDB" id="6375174at2759"/>
<dbReference type="GO" id="GO:0006457">
    <property type="term" value="P:protein folding"/>
    <property type="evidence" value="ECO:0007669"/>
    <property type="project" value="InterPro"/>
</dbReference>
<evidence type="ECO:0000256" key="7">
    <source>
        <dbReference type="SAM" id="Coils"/>
    </source>
</evidence>
<evidence type="ECO:0000256" key="8">
    <source>
        <dbReference type="SAM" id="MobiDB-lite"/>
    </source>
</evidence>
<dbReference type="Proteomes" id="UP000019462">
    <property type="component" value="Unassembled WGS sequence"/>
</dbReference>
<dbReference type="AlphaFoldDB" id="W3VJD8"/>
<keyword evidence="7" id="KW-0175">Coiled coil</keyword>
<dbReference type="Gene3D" id="1.10.287.370">
    <property type="match status" value="1"/>
</dbReference>